<dbReference type="CDD" id="cd00293">
    <property type="entry name" value="USP-like"/>
    <property type="match status" value="1"/>
</dbReference>
<dbReference type="RefSeq" id="WP_071387579.1">
    <property type="nucleotide sequence ID" value="NZ_LBDA02000052.1"/>
</dbReference>
<feature type="domain" description="UspA" evidence="2">
    <location>
        <begin position="1"/>
        <end position="138"/>
    </location>
</feature>
<dbReference type="Pfam" id="PF00582">
    <property type="entry name" value="Usp"/>
    <property type="match status" value="2"/>
</dbReference>
<proteinExistence type="inferred from homology"/>
<protein>
    <recommendedName>
        <fullName evidence="2">UspA domain-containing protein</fullName>
    </recommendedName>
</protein>
<dbReference type="Gene3D" id="3.40.50.620">
    <property type="entry name" value="HUPs"/>
    <property type="match status" value="2"/>
</dbReference>
<accession>A0A1J4PZE5</accession>
<evidence type="ECO:0000313" key="3">
    <source>
        <dbReference type="EMBL" id="OIK25486.1"/>
    </source>
</evidence>
<dbReference type="SUPFAM" id="SSF52402">
    <property type="entry name" value="Adenine nucleotide alpha hydrolases-like"/>
    <property type="match status" value="2"/>
</dbReference>
<dbReference type="PANTHER" id="PTHR46268:SF6">
    <property type="entry name" value="UNIVERSAL STRESS PROTEIN UP12"/>
    <property type="match status" value="1"/>
</dbReference>
<reference evidence="3" key="1">
    <citation type="submission" date="2016-10" db="EMBL/GenBank/DDBJ databases">
        <title>Genome sequence of Streptomyces malaysiense MUSC 136.</title>
        <authorList>
            <person name="Lee L.-H."/>
            <person name="Ser H.-L."/>
        </authorList>
    </citation>
    <scope>NUCLEOTIDE SEQUENCE [LARGE SCALE GENOMIC DNA]</scope>
    <source>
        <strain evidence="3">MUSC 136</strain>
    </source>
</reference>
<dbReference type="InterPro" id="IPR014729">
    <property type="entry name" value="Rossmann-like_a/b/a_fold"/>
</dbReference>
<dbReference type="AlphaFoldDB" id="A0A1J4PZE5"/>
<evidence type="ECO:0000256" key="1">
    <source>
        <dbReference type="ARBA" id="ARBA00008791"/>
    </source>
</evidence>
<comment type="similarity">
    <text evidence="1">Belongs to the universal stress protein A family.</text>
</comment>
<keyword evidence="4" id="KW-1185">Reference proteome</keyword>
<dbReference type="PANTHER" id="PTHR46268">
    <property type="entry name" value="STRESS RESPONSE PROTEIN NHAX"/>
    <property type="match status" value="1"/>
</dbReference>
<organism evidence="3 4">
    <name type="scientific">Streptomyces malaysiense</name>
    <dbReference type="NCBI Taxonomy" id="1428626"/>
    <lineage>
        <taxon>Bacteria</taxon>
        <taxon>Bacillati</taxon>
        <taxon>Actinomycetota</taxon>
        <taxon>Actinomycetes</taxon>
        <taxon>Kitasatosporales</taxon>
        <taxon>Streptomycetaceae</taxon>
        <taxon>Streptomyces</taxon>
    </lineage>
</organism>
<dbReference type="OrthoDB" id="9816117at2"/>
<gene>
    <name evidence="3" type="ORF">VT52_021735</name>
</gene>
<dbReference type="InterPro" id="IPR006015">
    <property type="entry name" value="Universal_stress_UspA"/>
</dbReference>
<evidence type="ECO:0000313" key="4">
    <source>
        <dbReference type="Proteomes" id="UP000034838"/>
    </source>
</evidence>
<dbReference type="PRINTS" id="PR01438">
    <property type="entry name" value="UNVRSLSTRESS"/>
</dbReference>
<dbReference type="EMBL" id="LBDA02000052">
    <property type="protein sequence ID" value="OIK25486.1"/>
    <property type="molecule type" value="Genomic_DNA"/>
</dbReference>
<name>A0A1J4PZE5_9ACTN</name>
<dbReference type="Proteomes" id="UP000034838">
    <property type="component" value="Unassembled WGS sequence"/>
</dbReference>
<feature type="domain" description="UspA" evidence="2">
    <location>
        <begin position="146"/>
        <end position="282"/>
    </location>
</feature>
<evidence type="ECO:0000259" key="2">
    <source>
        <dbReference type="Pfam" id="PF00582"/>
    </source>
</evidence>
<sequence length="290" mass="31011">MTEPIVVGVDGSGRSLRALVWAAHSAALHHCLLKIVHVLPRYEYDLPFFPEGRFAEAAKRGREFVAEAAAIAREAYPDLEVTSALPSGKAPAKVFLEEAEHAHAVVLGAKGEGGFGNLALGSVSLQVVGHAASPVIIVNHITTGHRRVVVGADGSPHSTAALDYALQAASLRKARLLIVHAWSMPYPPEPPVLIDPDPDEIARKHQQELEEQISGLRKRYPEVEVTEDLVRDAPIPALTRASDRADLLVLGSRGRGGFHGLALGSVSHHLLHFSACPVAIVRPRPEPASA</sequence>
<dbReference type="InterPro" id="IPR006016">
    <property type="entry name" value="UspA"/>
</dbReference>
<comment type="caution">
    <text evidence="3">The sequence shown here is derived from an EMBL/GenBank/DDBJ whole genome shotgun (WGS) entry which is preliminary data.</text>
</comment>